<feature type="chain" id="PRO_5046985404" evidence="1">
    <location>
        <begin position="26"/>
        <end position="183"/>
    </location>
</feature>
<evidence type="ECO:0000313" key="4">
    <source>
        <dbReference type="Proteomes" id="UP001365405"/>
    </source>
</evidence>
<gene>
    <name evidence="3" type="ORF">AACH10_24220</name>
</gene>
<feature type="signal peptide" evidence="1">
    <location>
        <begin position="1"/>
        <end position="25"/>
    </location>
</feature>
<organism evidence="3 4">
    <name type="scientific">Pseudaquabacterium inlustre</name>
    <dbReference type="NCBI Taxonomy" id="2984192"/>
    <lineage>
        <taxon>Bacteria</taxon>
        <taxon>Pseudomonadati</taxon>
        <taxon>Pseudomonadota</taxon>
        <taxon>Betaproteobacteria</taxon>
        <taxon>Burkholderiales</taxon>
        <taxon>Sphaerotilaceae</taxon>
        <taxon>Pseudaquabacterium</taxon>
    </lineage>
</organism>
<dbReference type="Pfam" id="PF07589">
    <property type="entry name" value="PEP-CTERM"/>
    <property type="match status" value="1"/>
</dbReference>
<dbReference type="Proteomes" id="UP001365405">
    <property type="component" value="Unassembled WGS sequence"/>
</dbReference>
<accession>A0ABU9CRI5</accession>
<keyword evidence="4" id="KW-1185">Reference proteome</keyword>
<reference evidence="3 4" key="1">
    <citation type="submission" date="2024-04" db="EMBL/GenBank/DDBJ databases">
        <title>Novel species of the genus Ideonella isolated from streams.</title>
        <authorList>
            <person name="Lu H."/>
        </authorList>
    </citation>
    <scope>NUCLEOTIDE SEQUENCE [LARGE SCALE GENOMIC DNA]</scope>
    <source>
        <strain evidence="3 4">DXS22W</strain>
    </source>
</reference>
<dbReference type="EMBL" id="JBBUTH010000011">
    <property type="protein sequence ID" value="MEK8053385.1"/>
    <property type="molecule type" value="Genomic_DNA"/>
</dbReference>
<protein>
    <submittedName>
        <fullName evidence="3">PEP-CTERM sorting domain-containing protein</fullName>
    </submittedName>
</protein>
<keyword evidence="1" id="KW-0732">Signal</keyword>
<dbReference type="NCBIfam" id="TIGR02595">
    <property type="entry name" value="PEP_CTERM"/>
    <property type="match status" value="1"/>
</dbReference>
<comment type="caution">
    <text evidence="3">The sequence shown here is derived from an EMBL/GenBank/DDBJ whole genome shotgun (WGS) entry which is preliminary data.</text>
</comment>
<evidence type="ECO:0000256" key="1">
    <source>
        <dbReference type="SAM" id="SignalP"/>
    </source>
</evidence>
<dbReference type="InterPro" id="IPR013424">
    <property type="entry name" value="Ice-binding_C"/>
</dbReference>
<sequence>MNLHLPLRAAAVAATLAVANLSASAADFTFTGSTDPVPKESPLKGTGFSGTFSFAGSATQAGDRLSLTEFTLNFAGYTWTLADLAPNAFAIYSQGQAMGLELSAAPVASGAPAISFMAESFTPIETTFTGFSYYLANASGGPLLGFGTYTLTDVTPAVPEPGTYAMLLAGLGAVGFMARRRRG</sequence>
<proteinExistence type="predicted"/>
<name>A0ABU9CRI5_9BURK</name>
<feature type="domain" description="Ice-binding protein C-terminal" evidence="2">
    <location>
        <begin position="157"/>
        <end position="181"/>
    </location>
</feature>
<evidence type="ECO:0000313" key="3">
    <source>
        <dbReference type="EMBL" id="MEK8053385.1"/>
    </source>
</evidence>
<dbReference type="RefSeq" id="WP_341413122.1">
    <property type="nucleotide sequence ID" value="NZ_JBBUTH010000011.1"/>
</dbReference>
<evidence type="ECO:0000259" key="2">
    <source>
        <dbReference type="Pfam" id="PF07589"/>
    </source>
</evidence>